<keyword evidence="2" id="KW-1185">Reference proteome</keyword>
<reference evidence="1 2" key="1">
    <citation type="submission" date="2022-10" db="EMBL/GenBank/DDBJ databases">
        <authorList>
            <person name="Xie J."/>
            <person name="Shen N."/>
        </authorList>
    </citation>
    <scope>NUCLEOTIDE SEQUENCE [LARGE SCALE GENOMIC DNA]</scope>
    <source>
        <strain evidence="1 2">YIM65594</strain>
    </source>
</reference>
<protein>
    <submittedName>
        <fullName evidence="1">Uncharacterized protein</fullName>
    </submittedName>
</protein>
<sequence>MGQRLVRLGDACCSGAVGEAGRGDDVEGVVVQAAVGDQEVLRLRDGRTDHAAMQMAGVLREIPLHPVRQVRVAEEMIVHDE</sequence>
<evidence type="ECO:0000313" key="1">
    <source>
        <dbReference type="EMBL" id="MEB8340188.1"/>
    </source>
</evidence>
<dbReference type="RefSeq" id="WP_326018923.1">
    <property type="nucleotide sequence ID" value="NZ_JAOZYC010000129.1"/>
</dbReference>
<dbReference type="Proteomes" id="UP001354931">
    <property type="component" value="Unassembled WGS sequence"/>
</dbReference>
<dbReference type="EMBL" id="JAOZYC010000129">
    <property type="protein sequence ID" value="MEB8340188.1"/>
    <property type="molecule type" value="Genomic_DNA"/>
</dbReference>
<accession>A0ABU6F8A3</accession>
<gene>
    <name evidence="1" type="ORF">OKJ99_22095</name>
</gene>
<proteinExistence type="predicted"/>
<name>A0ABU6F8A3_9ACTN</name>
<organism evidence="1 2">
    <name type="scientific">Streptomyces endophyticus</name>
    <dbReference type="NCBI Taxonomy" id="714166"/>
    <lineage>
        <taxon>Bacteria</taxon>
        <taxon>Bacillati</taxon>
        <taxon>Actinomycetota</taxon>
        <taxon>Actinomycetes</taxon>
        <taxon>Kitasatosporales</taxon>
        <taxon>Streptomycetaceae</taxon>
        <taxon>Streptomyces</taxon>
    </lineage>
</organism>
<evidence type="ECO:0000313" key="2">
    <source>
        <dbReference type="Proteomes" id="UP001354931"/>
    </source>
</evidence>
<comment type="caution">
    <text evidence="1">The sequence shown here is derived from an EMBL/GenBank/DDBJ whole genome shotgun (WGS) entry which is preliminary data.</text>
</comment>